<proteinExistence type="predicted"/>
<protein>
    <recommendedName>
        <fullName evidence="3">Fibronectin type-III domain-containing protein</fullName>
    </recommendedName>
</protein>
<organism evidence="1 2">
    <name type="scientific">Granulosicoccus antarcticus IMCC3135</name>
    <dbReference type="NCBI Taxonomy" id="1192854"/>
    <lineage>
        <taxon>Bacteria</taxon>
        <taxon>Pseudomonadati</taxon>
        <taxon>Pseudomonadota</taxon>
        <taxon>Gammaproteobacteria</taxon>
        <taxon>Chromatiales</taxon>
        <taxon>Granulosicoccaceae</taxon>
        <taxon>Granulosicoccus</taxon>
    </lineage>
</organism>
<reference evidence="1 2" key="1">
    <citation type="submission" date="2016-12" db="EMBL/GenBank/DDBJ databases">
        <authorList>
            <person name="Song W.-J."/>
            <person name="Kurnit D.M."/>
        </authorList>
    </citation>
    <scope>NUCLEOTIDE SEQUENCE [LARGE SCALE GENOMIC DNA]</scope>
    <source>
        <strain evidence="1 2">IMCC3135</strain>
    </source>
</reference>
<accession>A0A2Z2P1Y1</accession>
<sequence length="152" mass="16478">MRELSVISTSTLAARLRLRPLLTGVAVMASTLLSACASSPWYDNPPPMPGNASPPPGTLVSSKKSVLFVWDATAETESYDFHIFNAENSAIDQYMMVGLNPDEVCSGDTCSINLNVSLPDSDRHAWRVRSSNMAGKSAWTRTIFTFSSTGTR</sequence>
<dbReference type="EMBL" id="CP018632">
    <property type="protein sequence ID" value="ASJ76258.1"/>
    <property type="molecule type" value="Genomic_DNA"/>
</dbReference>
<evidence type="ECO:0000313" key="1">
    <source>
        <dbReference type="EMBL" id="ASJ76258.1"/>
    </source>
</evidence>
<name>A0A2Z2P1Y1_9GAMM</name>
<dbReference type="Proteomes" id="UP000250079">
    <property type="component" value="Chromosome"/>
</dbReference>
<dbReference type="InterPro" id="IPR013783">
    <property type="entry name" value="Ig-like_fold"/>
</dbReference>
<gene>
    <name evidence="1" type="ORF">IMCC3135_31045</name>
</gene>
<dbReference type="Gene3D" id="2.60.40.10">
    <property type="entry name" value="Immunoglobulins"/>
    <property type="match status" value="1"/>
</dbReference>
<dbReference type="AlphaFoldDB" id="A0A2Z2P1Y1"/>
<dbReference type="RefSeq" id="WP_088921057.1">
    <property type="nucleotide sequence ID" value="NZ_CP018632.1"/>
</dbReference>
<evidence type="ECO:0008006" key="3">
    <source>
        <dbReference type="Google" id="ProtNLM"/>
    </source>
</evidence>
<evidence type="ECO:0000313" key="2">
    <source>
        <dbReference type="Proteomes" id="UP000250079"/>
    </source>
</evidence>
<dbReference type="KEGG" id="gai:IMCC3135_31045"/>
<keyword evidence="2" id="KW-1185">Reference proteome</keyword>